<protein>
    <submittedName>
        <fullName evidence="2">DUF4132 domain-containing protein</fullName>
    </submittedName>
</protein>
<feature type="domain" description="DUF4132" evidence="1">
    <location>
        <begin position="717"/>
        <end position="899"/>
    </location>
</feature>
<name>A0ABX0LDP1_9BURK</name>
<dbReference type="Pfam" id="PF13569">
    <property type="entry name" value="DUF4132"/>
    <property type="match status" value="1"/>
</dbReference>
<evidence type="ECO:0000313" key="3">
    <source>
        <dbReference type="Proteomes" id="UP000785613"/>
    </source>
</evidence>
<proteinExistence type="predicted"/>
<dbReference type="InterPro" id="IPR025406">
    <property type="entry name" value="DUF4132"/>
</dbReference>
<reference evidence="2 3" key="1">
    <citation type="submission" date="2019-09" db="EMBL/GenBank/DDBJ databases">
        <title>Taxonomy of Antarctic Massilia spp.: description of Massilia rubra sp. nov., Massilia aquatica sp. nov., Massilia mucilaginosa sp. nov., Massilia frigida sp. nov. isolated from streams, lakes and regoliths.</title>
        <authorList>
            <person name="Holochova P."/>
            <person name="Sedlacek I."/>
            <person name="Kralova S."/>
            <person name="Maslanova I."/>
            <person name="Busse H.-J."/>
            <person name="Stankova E."/>
            <person name="Vrbovska V."/>
            <person name="Kovarovic V."/>
            <person name="Bartak M."/>
            <person name="Svec P."/>
            <person name="Pantucek R."/>
        </authorList>
    </citation>
    <scope>NUCLEOTIDE SEQUENCE [LARGE SCALE GENOMIC DNA]</scope>
    <source>
        <strain evidence="2 3">CCM 8692</strain>
    </source>
</reference>
<evidence type="ECO:0000313" key="2">
    <source>
        <dbReference type="EMBL" id="NHZ32864.1"/>
    </source>
</evidence>
<sequence>MCNHSKFLNCYNSIFHVLGGAPPSEPKASMTDTPLSATPLAEINGSYANRDILAGEMSLRLKNGRAQEVVDFLRECDESVLNQLGYASGELAWETDAATWLALAQLTVPRGVLLREGRGAGRQRNDTFSRELCELAEQYLAGTGAQKDALIFVMRNIIDRLAYPGIPRQRVFNLLEWNLALSRAAGWTDDQGYNIVSDLVQTLDHTVDLIALSGTAERYFETALHVFKCRARAGDLRTRWLPWHDFFQQYPEYIDRHHSALGDPGLILRRWEGAAPKLRGDMLASLMQMMRWYDGADQAYVAETIDQLVRIDEAFLGIALRERPYNVNLATATLIWQRQYPGLVPVLLPLMTGSRDSVGQYRELVLEILSSRPDLMQSAVAANLDQLIPLLGADLLRTLLPDVGTLIGKSASKSLRDAIAEAGKTLAIADIVQAGWLNVRNKNLRLACKDLLIAHPDQASASPLLAAMLAAGQLDAATASSVEAHLAQGTPSAEPQTGAAALARLETQAAGIKRWSAAIKPLDTAETLALFQPLSEHAARAALHLAATAEDGLPPLAGALLAQLPVEARARLALHLVQLWIGSEGNPKLRFVLQLAVKGADDRIVDLLSETVFSWAKTRKQRAVIAVEQLAGVDSLYALARVLEISESKKVRGMIPEAALDALKAAAARRKLALAELLDELTPDFGLGQGISLTVGEASYRVVLQGDLSLRLVDAKGKVSKTLPANKDDATREAWDMASSQFKTVSASLKAVAKLQAPRMLAALVTAKTWSAPRWTQLFLDHAVLRIMGRSLIWQIRGAHPRSFRIAEDFSLLQANDDVLTLPPDAQLSLWHPATALAGEAEAWRSNFADYEIVALIDQIGAPAALPPEASMSVEHVLAPAGLSVVQEQLAATLTRCGYRKGPVNDGPSIDWHEWHLPAAQLAVHLENGYCSPMMELGKPIEVHGIRIWNTDTGASVPPASLPVPLLATVWSHLQLLDAKRNQ</sequence>
<dbReference type="EMBL" id="VUYU01000002">
    <property type="protein sequence ID" value="NHZ32864.1"/>
    <property type="molecule type" value="Genomic_DNA"/>
</dbReference>
<accession>A0ABX0LDP1</accession>
<dbReference type="Proteomes" id="UP000785613">
    <property type="component" value="Unassembled WGS sequence"/>
</dbReference>
<organism evidence="2 3">
    <name type="scientific">Massilia rubra</name>
    <dbReference type="NCBI Taxonomy" id="2607910"/>
    <lineage>
        <taxon>Bacteria</taxon>
        <taxon>Pseudomonadati</taxon>
        <taxon>Pseudomonadota</taxon>
        <taxon>Betaproteobacteria</taxon>
        <taxon>Burkholderiales</taxon>
        <taxon>Oxalobacteraceae</taxon>
        <taxon>Telluria group</taxon>
        <taxon>Massilia</taxon>
    </lineage>
</organism>
<keyword evidence="3" id="KW-1185">Reference proteome</keyword>
<gene>
    <name evidence="2" type="ORF">F0185_04570</name>
</gene>
<evidence type="ECO:0000259" key="1">
    <source>
        <dbReference type="Pfam" id="PF13569"/>
    </source>
</evidence>
<comment type="caution">
    <text evidence="2">The sequence shown here is derived from an EMBL/GenBank/DDBJ whole genome shotgun (WGS) entry which is preliminary data.</text>
</comment>